<evidence type="ECO:0000256" key="10">
    <source>
        <dbReference type="ARBA" id="ARBA00023065"/>
    </source>
</evidence>
<keyword evidence="10 13" id="KW-0406">Ion transport</keyword>
<reference evidence="17" key="1">
    <citation type="submission" date="2022-08" db="EMBL/GenBank/DDBJ databases">
        <title>Novel sulfate-reducing endosymbionts in the free-living metamonad Anaeramoeba.</title>
        <authorList>
            <person name="Jerlstrom-Hultqvist J."/>
            <person name="Cepicka I."/>
            <person name="Gallot-Lavallee L."/>
            <person name="Salas-Leiva D."/>
            <person name="Curtis B.A."/>
            <person name="Zahonova K."/>
            <person name="Pipaliya S."/>
            <person name="Dacks J."/>
            <person name="Roger A.J."/>
        </authorList>
    </citation>
    <scope>NUCLEOTIDE SEQUENCE</scope>
    <source>
        <strain evidence="17">Schooner1</strain>
    </source>
</reference>
<dbReference type="PANTHER" id="PTHR10110">
    <property type="entry name" value="SODIUM/HYDROGEN EXCHANGER"/>
    <property type="match status" value="1"/>
</dbReference>
<feature type="transmembrane region" description="Helical" evidence="15">
    <location>
        <begin position="225"/>
        <end position="248"/>
    </location>
</feature>
<keyword evidence="5" id="KW-1003">Cell membrane</keyword>
<dbReference type="Gene3D" id="6.10.140.1330">
    <property type="match status" value="1"/>
</dbReference>
<evidence type="ECO:0000256" key="3">
    <source>
        <dbReference type="ARBA" id="ARBA00007367"/>
    </source>
</evidence>
<feature type="compositionally biased region" description="Basic and acidic residues" evidence="14">
    <location>
        <begin position="533"/>
        <end position="553"/>
    </location>
</feature>
<feature type="transmembrane region" description="Helical" evidence="15">
    <location>
        <begin position="315"/>
        <end position="337"/>
    </location>
</feature>
<feature type="transmembrane region" description="Helical" evidence="15">
    <location>
        <begin position="121"/>
        <end position="148"/>
    </location>
</feature>
<comment type="similarity">
    <text evidence="3 13">Belongs to the monovalent cation:proton antiporter 1 (CPA1) transporter (TC 2.A.36) family.</text>
</comment>
<keyword evidence="13" id="KW-0050">Antiport</keyword>
<evidence type="ECO:0000313" key="18">
    <source>
        <dbReference type="Proteomes" id="UP001150062"/>
    </source>
</evidence>
<evidence type="ECO:0000256" key="14">
    <source>
        <dbReference type="SAM" id="MobiDB-lite"/>
    </source>
</evidence>
<keyword evidence="7" id="KW-0967">Endosome</keyword>
<dbReference type="PRINTS" id="PR01084">
    <property type="entry name" value="NAHEXCHNGR"/>
</dbReference>
<feature type="transmembrane region" description="Helical" evidence="15">
    <location>
        <begin position="409"/>
        <end position="429"/>
    </location>
</feature>
<evidence type="ECO:0000313" key="17">
    <source>
        <dbReference type="EMBL" id="KAJ6245340.1"/>
    </source>
</evidence>
<keyword evidence="4 13" id="KW-0813">Transport</keyword>
<dbReference type="InterPro" id="IPR002090">
    <property type="entry name" value="NHE-6/7/9"/>
</dbReference>
<keyword evidence="6 13" id="KW-0812">Transmembrane</keyword>
<feature type="domain" description="Cation/H+ exchanger transmembrane" evidence="16">
    <location>
        <begin position="63"/>
        <end position="436"/>
    </location>
</feature>
<evidence type="ECO:0000256" key="13">
    <source>
        <dbReference type="RuleBase" id="RU003722"/>
    </source>
</evidence>
<feature type="transmembrane region" description="Helical" evidence="15">
    <location>
        <begin position="154"/>
        <end position="177"/>
    </location>
</feature>
<dbReference type="NCBIfam" id="TIGR00840">
    <property type="entry name" value="b_cpa1"/>
    <property type="match status" value="1"/>
</dbReference>
<feature type="region of interest" description="Disordered" evidence="14">
    <location>
        <begin position="507"/>
        <end position="553"/>
    </location>
</feature>
<dbReference type="PRINTS" id="PR01088">
    <property type="entry name" value="NAHEXCHNGR6"/>
</dbReference>
<organism evidence="17 18">
    <name type="scientific">Anaeramoeba flamelloides</name>
    <dbReference type="NCBI Taxonomy" id="1746091"/>
    <lineage>
        <taxon>Eukaryota</taxon>
        <taxon>Metamonada</taxon>
        <taxon>Anaeramoebidae</taxon>
        <taxon>Anaeramoeba</taxon>
    </lineage>
</organism>
<dbReference type="InterPro" id="IPR004709">
    <property type="entry name" value="NaH_exchanger"/>
</dbReference>
<sequence>MVMIFFLLKWIPEKQNVNFLLKELNFNEIILNYDSLKLFSLINNREIYDFTLTFQKGNLRTSILLGILFGLIIDLATDDESLRSFIQFDPEIFMLFLLPQIIFESGYNMKRKSFFKNSSTVILFAFVGTLISTLFISLMLLAVVKLGWLSVKFTALDCLIFGSLISATDPVSVLAIFKTMGVHRDLFANVFGESVMNDAIAIVLVKTFLTFDTDELSVGFVFKSIGLFLGIFLGSIAIGVVMGLITAILLKNMNFKENPLLESTLLFVLAWLSFIIAEEIGMSGIAAALFCGIVDAHYAYNNLTDKSKNITKEAIHLIAYISETFVFIYLGLATFTFTHYFKIDIICWSILFCLIGRALHIFPLAALNNKFKLKKNHLPKKYQFVMWFAGLRGAIAFCLSLYVHHEKGHIIMTTTLCVVFFTVFVFGGLTQPLLKKMDLVGKDEEPPVSKNPKNKTNRWLAFDRKFIKPLLTNRKKILDQQNKDIDSTMNEHLLDQSQDLKLIQDPENNETLQKDSNDIEFIENSESSSTSSDSEKYEKSIKSGKSEQSKQED</sequence>
<dbReference type="InterPro" id="IPR006153">
    <property type="entry name" value="Cation/H_exchanger_TM"/>
</dbReference>
<evidence type="ECO:0000256" key="11">
    <source>
        <dbReference type="ARBA" id="ARBA00023136"/>
    </source>
</evidence>
<evidence type="ECO:0000256" key="7">
    <source>
        <dbReference type="ARBA" id="ARBA00022753"/>
    </source>
</evidence>
<evidence type="ECO:0000256" key="9">
    <source>
        <dbReference type="ARBA" id="ARBA00023053"/>
    </source>
</evidence>
<evidence type="ECO:0000259" key="16">
    <source>
        <dbReference type="Pfam" id="PF00999"/>
    </source>
</evidence>
<keyword evidence="18" id="KW-1185">Reference proteome</keyword>
<dbReference type="EMBL" id="JAOAOG010000145">
    <property type="protein sequence ID" value="KAJ6245340.1"/>
    <property type="molecule type" value="Genomic_DNA"/>
</dbReference>
<evidence type="ECO:0000256" key="2">
    <source>
        <dbReference type="ARBA" id="ARBA00004651"/>
    </source>
</evidence>
<keyword evidence="8 15" id="KW-1133">Transmembrane helix</keyword>
<accession>A0ABQ8YL86</accession>
<keyword evidence="9" id="KW-0915">Sodium</keyword>
<feature type="transmembrane region" description="Helical" evidence="15">
    <location>
        <begin position="92"/>
        <end position="109"/>
    </location>
</feature>
<evidence type="ECO:0000256" key="12">
    <source>
        <dbReference type="ARBA" id="ARBA00023201"/>
    </source>
</evidence>
<evidence type="ECO:0000256" key="6">
    <source>
        <dbReference type="ARBA" id="ARBA00022692"/>
    </source>
</evidence>
<dbReference type="PANTHER" id="PTHR10110:SF187">
    <property type="entry name" value="SODIUM_HYDROGEN EXCHANGER"/>
    <property type="match status" value="1"/>
</dbReference>
<feature type="transmembrane region" description="Helical" evidence="15">
    <location>
        <begin position="343"/>
        <end position="363"/>
    </location>
</feature>
<evidence type="ECO:0000256" key="1">
    <source>
        <dbReference type="ARBA" id="ARBA00004195"/>
    </source>
</evidence>
<comment type="caution">
    <text evidence="17">The sequence shown here is derived from an EMBL/GenBank/DDBJ whole genome shotgun (WGS) entry which is preliminary data.</text>
</comment>
<evidence type="ECO:0000256" key="5">
    <source>
        <dbReference type="ARBA" id="ARBA00022475"/>
    </source>
</evidence>
<dbReference type="Pfam" id="PF00999">
    <property type="entry name" value="Na_H_Exchanger"/>
    <property type="match status" value="1"/>
</dbReference>
<protein>
    <recommendedName>
        <fullName evidence="13">Sodium/hydrogen exchanger</fullName>
    </recommendedName>
</protein>
<evidence type="ECO:0000256" key="4">
    <source>
        <dbReference type="ARBA" id="ARBA00022448"/>
    </source>
</evidence>
<keyword evidence="11 15" id="KW-0472">Membrane</keyword>
<proteinExistence type="inferred from homology"/>
<name>A0ABQ8YL86_9EUKA</name>
<keyword evidence="12 13" id="KW-0739">Sodium transport</keyword>
<evidence type="ECO:0000256" key="15">
    <source>
        <dbReference type="SAM" id="Phobius"/>
    </source>
</evidence>
<dbReference type="InterPro" id="IPR018422">
    <property type="entry name" value="Cation/H_exchanger_CPA1"/>
</dbReference>
<gene>
    <name evidence="17" type="ORF">M0813_20292</name>
</gene>
<evidence type="ECO:0000256" key="8">
    <source>
        <dbReference type="ARBA" id="ARBA00022989"/>
    </source>
</evidence>
<feature type="transmembrane region" description="Helical" evidence="15">
    <location>
        <begin position="59"/>
        <end position="77"/>
    </location>
</feature>
<comment type="subcellular location">
    <subcellularLocation>
        <location evidence="2">Cell membrane</location>
        <topology evidence="2">Multi-pass membrane protein</topology>
    </subcellularLocation>
    <subcellularLocation>
        <location evidence="1">Recycling endosome membrane</location>
        <topology evidence="1">Multi-pass membrane protein</topology>
    </subcellularLocation>
</comment>
<feature type="transmembrane region" description="Helical" evidence="15">
    <location>
        <begin position="384"/>
        <end position="403"/>
    </location>
</feature>
<dbReference type="Proteomes" id="UP001150062">
    <property type="component" value="Unassembled WGS sequence"/>
</dbReference>